<name>A0AA86QAZ4_9EUKA</name>
<dbReference type="EMBL" id="CAXDID020000010">
    <property type="protein sequence ID" value="CAL5979230.1"/>
    <property type="molecule type" value="Genomic_DNA"/>
</dbReference>
<reference evidence="1" key="1">
    <citation type="submission" date="2023-06" db="EMBL/GenBank/DDBJ databases">
        <authorList>
            <person name="Kurt Z."/>
        </authorList>
    </citation>
    <scope>NUCLEOTIDE SEQUENCE</scope>
</reference>
<protein>
    <submittedName>
        <fullName evidence="2">Hypothetical_protein</fullName>
    </submittedName>
</protein>
<gene>
    <name evidence="1" type="ORF">HINF_LOCUS43190</name>
    <name evidence="2" type="ORF">HINF_LOCUS5377</name>
</gene>
<dbReference type="AlphaFoldDB" id="A0AA86QAZ4"/>
<sequence length="141" mass="16776">MHFWIRHYNSTVRSSSTILMFVIVPHFGIKGHQRAILHCSLPVLLQQTIWRNGLAGKVKIHTIGALIILFTQQSRSNLYHFLEKYQNEYFRHEEVVIDIQTTERQQASHQMSSITQNCNRRILHLRQLSYQDNEYWIPCTQ</sequence>
<keyword evidence="3" id="KW-1185">Reference proteome</keyword>
<accession>A0AA86QAZ4</accession>
<proteinExistence type="predicted"/>
<reference evidence="2 3" key="2">
    <citation type="submission" date="2024-07" db="EMBL/GenBank/DDBJ databases">
        <authorList>
            <person name="Akdeniz Z."/>
        </authorList>
    </citation>
    <scope>NUCLEOTIDE SEQUENCE [LARGE SCALE GENOMIC DNA]</scope>
</reference>
<comment type="caution">
    <text evidence="1">The sequence shown here is derived from an EMBL/GenBank/DDBJ whole genome shotgun (WGS) entry which is preliminary data.</text>
</comment>
<dbReference type="EMBL" id="CATOUU010000865">
    <property type="protein sequence ID" value="CAI9955545.1"/>
    <property type="molecule type" value="Genomic_DNA"/>
</dbReference>
<evidence type="ECO:0000313" key="3">
    <source>
        <dbReference type="Proteomes" id="UP001642409"/>
    </source>
</evidence>
<dbReference type="Proteomes" id="UP001642409">
    <property type="component" value="Unassembled WGS sequence"/>
</dbReference>
<evidence type="ECO:0000313" key="1">
    <source>
        <dbReference type="EMBL" id="CAI9955545.1"/>
    </source>
</evidence>
<organism evidence="1">
    <name type="scientific">Hexamita inflata</name>
    <dbReference type="NCBI Taxonomy" id="28002"/>
    <lineage>
        <taxon>Eukaryota</taxon>
        <taxon>Metamonada</taxon>
        <taxon>Diplomonadida</taxon>
        <taxon>Hexamitidae</taxon>
        <taxon>Hexamitinae</taxon>
        <taxon>Hexamita</taxon>
    </lineage>
</organism>
<evidence type="ECO:0000313" key="2">
    <source>
        <dbReference type="EMBL" id="CAL5979230.1"/>
    </source>
</evidence>